<dbReference type="GO" id="GO:0000785">
    <property type="term" value="C:chromatin"/>
    <property type="evidence" value="ECO:0000318"/>
    <property type="project" value="GO_Central"/>
</dbReference>
<proteinExistence type="predicted"/>
<evidence type="ECO:0000313" key="5">
    <source>
        <dbReference type="Proteomes" id="UP000222542"/>
    </source>
</evidence>
<name>A0A2G2YJB0_CAPAN</name>
<evidence type="ECO:0000256" key="1">
    <source>
        <dbReference type="ARBA" id="ARBA00004123"/>
    </source>
</evidence>
<evidence type="ECO:0000313" key="4">
    <source>
        <dbReference type="EMBL" id="PHT69836.1"/>
    </source>
</evidence>
<reference evidence="4 5" key="2">
    <citation type="journal article" date="2017" name="Genome Biol.">
        <title>New reference genome sequences of hot pepper reveal the massive evolution of plant disease-resistance genes by retroduplication.</title>
        <authorList>
            <person name="Kim S."/>
            <person name="Park J."/>
            <person name="Yeom S.I."/>
            <person name="Kim Y.M."/>
            <person name="Seo E."/>
            <person name="Kim K.T."/>
            <person name="Kim M.S."/>
            <person name="Lee J.M."/>
            <person name="Cheong K."/>
            <person name="Shin H.S."/>
            <person name="Kim S.B."/>
            <person name="Han K."/>
            <person name="Lee J."/>
            <person name="Park M."/>
            <person name="Lee H.A."/>
            <person name="Lee H.Y."/>
            <person name="Lee Y."/>
            <person name="Oh S."/>
            <person name="Lee J.H."/>
            <person name="Choi E."/>
            <person name="Choi E."/>
            <person name="Lee S.E."/>
            <person name="Jeon J."/>
            <person name="Kim H."/>
            <person name="Choi G."/>
            <person name="Song H."/>
            <person name="Lee J."/>
            <person name="Lee S.C."/>
            <person name="Kwon J.K."/>
            <person name="Lee H.Y."/>
            <person name="Koo N."/>
            <person name="Hong Y."/>
            <person name="Kim R.W."/>
            <person name="Kang W.H."/>
            <person name="Huh J.H."/>
            <person name="Kang B.C."/>
            <person name="Yang T.J."/>
            <person name="Lee Y.H."/>
            <person name="Bennetzen J.L."/>
            <person name="Choi D."/>
        </authorList>
    </citation>
    <scope>NUCLEOTIDE SEQUENCE [LARGE SCALE GENOMIC DNA]</scope>
    <source>
        <strain evidence="5">cv. CM334</strain>
    </source>
</reference>
<dbReference type="PANTHER" id="PTHR12346">
    <property type="entry name" value="SIN3B-RELATED"/>
    <property type="match status" value="1"/>
</dbReference>
<dbReference type="AlphaFoldDB" id="A0A2G2YJB0"/>
<dbReference type="Gene3D" id="1.20.1160.11">
    <property type="entry name" value="Paired amphipathic helix"/>
    <property type="match status" value="2"/>
</dbReference>
<evidence type="ECO:0008006" key="6">
    <source>
        <dbReference type="Google" id="ProtNLM"/>
    </source>
</evidence>
<comment type="caution">
    <text evidence="4">The sequence shown here is derived from an EMBL/GenBank/DDBJ whole genome shotgun (WGS) entry which is preliminary data.</text>
</comment>
<keyword evidence="5" id="KW-1185">Reference proteome</keyword>
<dbReference type="GO" id="GO:0000118">
    <property type="term" value="C:histone deacetylase complex"/>
    <property type="evidence" value="ECO:0000318"/>
    <property type="project" value="GO_Central"/>
</dbReference>
<dbReference type="InterPro" id="IPR036600">
    <property type="entry name" value="PAH_sf"/>
</dbReference>
<dbReference type="EMBL" id="AYRZ02000010">
    <property type="protein sequence ID" value="PHT69836.1"/>
    <property type="molecule type" value="Genomic_DNA"/>
</dbReference>
<dbReference type="Proteomes" id="UP000222542">
    <property type="component" value="Unassembled WGS sequence"/>
</dbReference>
<dbReference type="PANTHER" id="PTHR12346:SF29">
    <property type="entry name" value="HISTONE DEACETYLASE INTERACTING DOMAIN-CONTAINING PROTEIN"/>
    <property type="match status" value="1"/>
</dbReference>
<comment type="subcellular location">
    <subcellularLocation>
        <location evidence="1 3">Nucleus</location>
    </subcellularLocation>
</comment>
<dbReference type="SUPFAM" id="SSF47762">
    <property type="entry name" value="PAH2 domain"/>
    <property type="match status" value="2"/>
</dbReference>
<dbReference type="InterPro" id="IPR039774">
    <property type="entry name" value="Sin3-like"/>
</dbReference>
<dbReference type="PROSITE" id="PS51477">
    <property type="entry name" value="PAH"/>
    <property type="match status" value="1"/>
</dbReference>
<reference evidence="4 5" key="1">
    <citation type="journal article" date="2014" name="Nat. Genet.">
        <title>Genome sequence of the hot pepper provides insights into the evolution of pungency in Capsicum species.</title>
        <authorList>
            <person name="Kim S."/>
            <person name="Park M."/>
            <person name="Yeom S.I."/>
            <person name="Kim Y.M."/>
            <person name="Lee J.M."/>
            <person name="Lee H.A."/>
            <person name="Seo E."/>
            <person name="Choi J."/>
            <person name="Cheong K."/>
            <person name="Kim K.T."/>
            <person name="Jung K."/>
            <person name="Lee G.W."/>
            <person name="Oh S.K."/>
            <person name="Bae C."/>
            <person name="Kim S.B."/>
            <person name="Lee H.Y."/>
            <person name="Kim S.Y."/>
            <person name="Kim M.S."/>
            <person name="Kang B.C."/>
            <person name="Jo Y.D."/>
            <person name="Yang H.B."/>
            <person name="Jeong H.J."/>
            <person name="Kang W.H."/>
            <person name="Kwon J.K."/>
            <person name="Shin C."/>
            <person name="Lim J.Y."/>
            <person name="Park J.H."/>
            <person name="Huh J.H."/>
            <person name="Kim J.S."/>
            <person name="Kim B.D."/>
            <person name="Cohen O."/>
            <person name="Paran I."/>
            <person name="Suh M.C."/>
            <person name="Lee S.B."/>
            <person name="Kim Y.K."/>
            <person name="Shin Y."/>
            <person name="Noh S.J."/>
            <person name="Park J."/>
            <person name="Seo Y.S."/>
            <person name="Kwon S.Y."/>
            <person name="Kim H.A."/>
            <person name="Park J.M."/>
            <person name="Kim H.J."/>
            <person name="Choi S.B."/>
            <person name="Bosland P.W."/>
            <person name="Reeves G."/>
            <person name="Jo S.H."/>
            <person name="Lee B.W."/>
            <person name="Cho H.T."/>
            <person name="Choi H.S."/>
            <person name="Lee M.S."/>
            <person name="Yu Y."/>
            <person name="Do Choi Y."/>
            <person name="Park B.S."/>
            <person name="van Deynze A."/>
            <person name="Ashrafi H."/>
            <person name="Hill T."/>
            <person name="Kim W.T."/>
            <person name="Pai H.S."/>
            <person name="Ahn H.K."/>
            <person name="Yeam I."/>
            <person name="Giovannoni J.J."/>
            <person name="Rose J.K."/>
            <person name="Sorensen I."/>
            <person name="Lee S.J."/>
            <person name="Kim R.W."/>
            <person name="Choi I.Y."/>
            <person name="Choi B.S."/>
            <person name="Lim J.S."/>
            <person name="Lee Y.H."/>
            <person name="Choi D."/>
        </authorList>
    </citation>
    <scope>NUCLEOTIDE SEQUENCE [LARGE SCALE GENOMIC DNA]</scope>
    <source>
        <strain evidence="5">cv. CM334</strain>
    </source>
</reference>
<evidence type="ECO:0000256" key="2">
    <source>
        <dbReference type="ARBA" id="ARBA00023242"/>
    </source>
</evidence>
<dbReference type="GO" id="GO:0003714">
    <property type="term" value="F:transcription corepressor activity"/>
    <property type="evidence" value="ECO:0000318"/>
    <property type="project" value="GO_Central"/>
</dbReference>
<dbReference type="STRING" id="4072.A0A2G2YJB0"/>
<accession>A0A2G2YJB0</accession>
<protein>
    <recommendedName>
        <fullName evidence="6">Paired amphipathic helix protein Sin3-like 2</fullName>
    </recommendedName>
</protein>
<dbReference type="GO" id="GO:0000122">
    <property type="term" value="P:negative regulation of transcription by RNA polymerase II"/>
    <property type="evidence" value="ECO:0000318"/>
    <property type="project" value="GO_Central"/>
</dbReference>
<organism evidence="4 5">
    <name type="scientific">Capsicum annuum</name>
    <name type="common">Capsicum pepper</name>
    <dbReference type="NCBI Taxonomy" id="4072"/>
    <lineage>
        <taxon>Eukaryota</taxon>
        <taxon>Viridiplantae</taxon>
        <taxon>Streptophyta</taxon>
        <taxon>Embryophyta</taxon>
        <taxon>Tracheophyta</taxon>
        <taxon>Spermatophyta</taxon>
        <taxon>Magnoliopsida</taxon>
        <taxon>eudicotyledons</taxon>
        <taxon>Gunneridae</taxon>
        <taxon>Pentapetalae</taxon>
        <taxon>asterids</taxon>
        <taxon>lamiids</taxon>
        <taxon>Solanales</taxon>
        <taxon>Solanaceae</taxon>
        <taxon>Solanoideae</taxon>
        <taxon>Capsiceae</taxon>
        <taxon>Capsicum</taxon>
    </lineage>
</organism>
<dbReference type="OMA" id="NDHEYTS"/>
<sequence>MRAHPSVRNGYIKAIPKFLNYIASVGYEIYAFTTLDYSIVTQNNQLAIILSRLMVHALQSEEEKRLSRFEHSGRIQSGTYFSRIDTTGVISILKELFKGHPNLLRGLNPFLPEGYEILILNEDEKKANYYEQALSFVGKIKERLGNDHEYTSFLDIMRKYAKECNDVKKLYHKITTLFNDYPDLLKEFTRFFLPDDSVTTNLLSNLDDDRTSVN</sequence>
<keyword evidence="2 3" id="KW-0539">Nucleus</keyword>
<dbReference type="Gramene" id="PHT69836">
    <property type="protein sequence ID" value="PHT69836"/>
    <property type="gene ID" value="T459_24940"/>
</dbReference>
<dbReference type="InterPro" id="IPR003822">
    <property type="entry name" value="PAH"/>
</dbReference>
<dbReference type="Pfam" id="PF02671">
    <property type="entry name" value="PAH"/>
    <property type="match status" value="2"/>
</dbReference>
<gene>
    <name evidence="4" type="ORF">T459_24940</name>
</gene>
<evidence type="ECO:0000256" key="3">
    <source>
        <dbReference type="PROSITE-ProRule" id="PRU00810"/>
    </source>
</evidence>